<protein>
    <submittedName>
        <fullName evidence="1">Huntingtin</fullName>
    </submittedName>
</protein>
<reference evidence="1" key="1">
    <citation type="submission" date="2016-06" db="UniProtKB">
        <authorList>
            <consortium name="WormBaseParasite"/>
        </authorList>
    </citation>
    <scope>IDENTIFICATION</scope>
</reference>
<dbReference type="WBParaSite" id="GPUH_0001376401-mRNA-1">
    <property type="protein sequence ID" value="GPUH_0001376401-mRNA-1"/>
    <property type="gene ID" value="GPUH_0001376401"/>
</dbReference>
<sequence>LERSDVGEGTSLHSISSGSLLGDELLTSQFSLSVPTNEDFHVSELAKAEPAVFETVCDIIFKQYDLRPSVTSHVEAATRQLSVQSMPCRKMERSLAGNWCPETIVSCQFHF</sequence>
<name>A0A183DYF8_9BILA</name>
<accession>A0A183DYF8</accession>
<evidence type="ECO:0000313" key="1">
    <source>
        <dbReference type="WBParaSite" id="GPUH_0001376401-mRNA-1"/>
    </source>
</evidence>
<organism evidence="1">
    <name type="scientific">Gongylonema pulchrum</name>
    <dbReference type="NCBI Taxonomy" id="637853"/>
    <lineage>
        <taxon>Eukaryota</taxon>
        <taxon>Metazoa</taxon>
        <taxon>Ecdysozoa</taxon>
        <taxon>Nematoda</taxon>
        <taxon>Chromadorea</taxon>
        <taxon>Rhabditida</taxon>
        <taxon>Spirurina</taxon>
        <taxon>Spiruromorpha</taxon>
        <taxon>Spiruroidea</taxon>
        <taxon>Gongylonematidae</taxon>
        <taxon>Gongylonema</taxon>
    </lineage>
</organism>
<proteinExistence type="predicted"/>
<dbReference type="AlphaFoldDB" id="A0A183DYF8"/>